<reference evidence="3" key="1">
    <citation type="journal article" date="2019" name="Curr. Biol.">
        <title>Genome Sequence of Striga asiatica Provides Insight into the Evolution of Plant Parasitism.</title>
        <authorList>
            <person name="Yoshida S."/>
            <person name="Kim S."/>
            <person name="Wafula E.K."/>
            <person name="Tanskanen J."/>
            <person name="Kim Y.M."/>
            <person name="Honaas L."/>
            <person name="Yang Z."/>
            <person name="Spallek T."/>
            <person name="Conn C.E."/>
            <person name="Ichihashi Y."/>
            <person name="Cheong K."/>
            <person name="Cui S."/>
            <person name="Der J.P."/>
            <person name="Gundlach H."/>
            <person name="Jiao Y."/>
            <person name="Hori C."/>
            <person name="Ishida J.K."/>
            <person name="Kasahara H."/>
            <person name="Kiba T."/>
            <person name="Kim M.S."/>
            <person name="Koo N."/>
            <person name="Laohavisit A."/>
            <person name="Lee Y.H."/>
            <person name="Lumba S."/>
            <person name="McCourt P."/>
            <person name="Mortimer J.C."/>
            <person name="Mutuku J.M."/>
            <person name="Nomura T."/>
            <person name="Sasaki-Sekimoto Y."/>
            <person name="Seto Y."/>
            <person name="Wang Y."/>
            <person name="Wakatake T."/>
            <person name="Sakakibara H."/>
            <person name="Demura T."/>
            <person name="Yamaguchi S."/>
            <person name="Yoneyama K."/>
            <person name="Manabe R.I."/>
            <person name="Nelson D.C."/>
            <person name="Schulman A.H."/>
            <person name="Timko M.P."/>
            <person name="dePamphilis C.W."/>
            <person name="Choi D."/>
            <person name="Shirasu K."/>
        </authorList>
    </citation>
    <scope>NUCLEOTIDE SEQUENCE [LARGE SCALE GENOMIC DNA]</scope>
    <source>
        <strain evidence="3">cv. UVA1</strain>
    </source>
</reference>
<dbReference type="EMBL" id="BKCP01006016">
    <property type="protein sequence ID" value="GER40907.1"/>
    <property type="molecule type" value="Genomic_DNA"/>
</dbReference>
<keyword evidence="2" id="KW-0675">Receptor</keyword>
<dbReference type="OrthoDB" id="1930404at2759"/>
<keyword evidence="1" id="KW-1133">Transmembrane helix</keyword>
<protein>
    <submittedName>
        <fullName evidence="2">Hyaluronan mediated motility receptor-related</fullName>
    </submittedName>
</protein>
<name>A0A5A7Q923_STRAF</name>
<sequence>MPSSIKLSSDLFKAFGFGSVYRLLGIMSRSMLIILLLMVLVITSQFEWRQQFGNDMDTNPRDPQKQLTVSKREEEVKEKIILTQEKNIHRLNEAVLNLKEQLKKCVCYNVTSKKALNSLAENVIGLEEEQIVDEFDQQEEIPVD</sequence>
<gene>
    <name evidence="2" type="ORF">STAS_17605</name>
</gene>
<organism evidence="2 3">
    <name type="scientific">Striga asiatica</name>
    <name type="common">Asiatic witchweed</name>
    <name type="synonym">Buchnera asiatica</name>
    <dbReference type="NCBI Taxonomy" id="4170"/>
    <lineage>
        <taxon>Eukaryota</taxon>
        <taxon>Viridiplantae</taxon>
        <taxon>Streptophyta</taxon>
        <taxon>Embryophyta</taxon>
        <taxon>Tracheophyta</taxon>
        <taxon>Spermatophyta</taxon>
        <taxon>Magnoliopsida</taxon>
        <taxon>eudicotyledons</taxon>
        <taxon>Gunneridae</taxon>
        <taxon>Pentapetalae</taxon>
        <taxon>asterids</taxon>
        <taxon>lamiids</taxon>
        <taxon>Lamiales</taxon>
        <taxon>Orobanchaceae</taxon>
        <taxon>Buchnereae</taxon>
        <taxon>Striga</taxon>
    </lineage>
</organism>
<keyword evidence="1" id="KW-0812">Transmembrane</keyword>
<dbReference type="Proteomes" id="UP000325081">
    <property type="component" value="Unassembled WGS sequence"/>
</dbReference>
<keyword evidence="1" id="KW-0472">Membrane</keyword>
<evidence type="ECO:0000313" key="3">
    <source>
        <dbReference type="Proteomes" id="UP000325081"/>
    </source>
</evidence>
<evidence type="ECO:0000313" key="2">
    <source>
        <dbReference type="EMBL" id="GER40907.1"/>
    </source>
</evidence>
<feature type="transmembrane region" description="Helical" evidence="1">
    <location>
        <begin position="20"/>
        <end position="42"/>
    </location>
</feature>
<dbReference type="PANTHER" id="PTHR34564">
    <property type="entry name" value="PEPTIDYL-PROLYL CIS-TRANS ISOMERASE G"/>
    <property type="match status" value="1"/>
</dbReference>
<dbReference type="AlphaFoldDB" id="A0A5A7Q923"/>
<accession>A0A5A7Q923</accession>
<comment type="caution">
    <text evidence="2">The sequence shown here is derived from an EMBL/GenBank/DDBJ whole genome shotgun (WGS) entry which is preliminary data.</text>
</comment>
<proteinExistence type="predicted"/>
<dbReference type="PANTHER" id="PTHR34564:SF3">
    <property type="entry name" value="PEPTIDYL-PROLYL CIS-TRANS ISOMERASE G"/>
    <property type="match status" value="1"/>
</dbReference>
<keyword evidence="3" id="KW-1185">Reference proteome</keyword>
<evidence type="ECO:0000256" key="1">
    <source>
        <dbReference type="SAM" id="Phobius"/>
    </source>
</evidence>